<dbReference type="Gene3D" id="3.40.630.30">
    <property type="match status" value="1"/>
</dbReference>
<reference evidence="3" key="1">
    <citation type="journal article" date="2019" name="Int. J. Syst. Evol. Microbiol.">
        <title>The Global Catalogue of Microorganisms (GCM) 10K type strain sequencing project: providing services to taxonomists for standard genome sequencing and annotation.</title>
        <authorList>
            <consortium name="The Broad Institute Genomics Platform"/>
            <consortium name="The Broad Institute Genome Sequencing Center for Infectious Disease"/>
            <person name="Wu L."/>
            <person name="Ma J."/>
        </authorList>
    </citation>
    <scope>NUCLEOTIDE SEQUENCE [LARGE SCALE GENOMIC DNA]</scope>
    <source>
        <strain evidence="3">JCM 3389</strain>
    </source>
</reference>
<keyword evidence="2" id="KW-0808">Transferase</keyword>
<protein>
    <submittedName>
        <fullName evidence="2">GNAT family N-acetyltransferase</fullName>
        <ecNumber evidence="2">2.3.1.-</ecNumber>
    </submittedName>
</protein>
<dbReference type="EC" id="2.3.1.-" evidence="2"/>
<dbReference type="InterPro" id="IPR016181">
    <property type="entry name" value="Acyl_CoA_acyltransferase"/>
</dbReference>
<dbReference type="CDD" id="cd04301">
    <property type="entry name" value="NAT_SF"/>
    <property type="match status" value="1"/>
</dbReference>
<dbReference type="InterPro" id="IPR000182">
    <property type="entry name" value="GNAT_dom"/>
</dbReference>
<proteinExistence type="predicted"/>
<dbReference type="SUPFAM" id="SSF55729">
    <property type="entry name" value="Acyl-CoA N-acyltransferases (Nat)"/>
    <property type="match status" value="1"/>
</dbReference>
<dbReference type="EMBL" id="JBHUHU010000005">
    <property type="protein sequence ID" value="MFD2101337.1"/>
    <property type="molecule type" value="Genomic_DNA"/>
</dbReference>
<dbReference type="GO" id="GO:0016746">
    <property type="term" value="F:acyltransferase activity"/>
    <property type="evidence" value="ECO:0007669"/>
    <property type="project" value="UniProtKB-KW"/>
</dbReference>
<feature type="domain" description="N-acetyltransferase" evidence="1">
    <location>
        <begin position="15"/>
        <end position="164"/>
    </location>
</feature>
<evidence type="ECO:0000259" key="1">
    <source>
        <dbReference type="PROSITE" id="PS51186"/>
    </source>
</evidence>
<comment type="caution">
    <text evidence="2">The sequence shown here is derived from an EMBL/GenBank/DDBJ whole genome shotgun (WGS) entry which is preliminary data.</text>
</comment>
<organism evidence="2 3">
    <name type="scientific">Flagellimonas iocasae</name>
    <dbReference type="NCBI Taxonomy" id="2055905"/>
    <lineage>
        <taxon>Bacteria</taxon>
        <taxon>Pseudomonadati</taxon>
        <taxon>Bacteroidota</taxon>
        <taxon>Flavobacteriia</taxon>
        <taxon>Flavobacteriales</taxon>
        <taxon>Flavobacteriaceae</taxon>
        <taxon>Flagellimonas</taxon>
    </lineage>
</organism>
<gene>
    <name evidence="2" type="ORF">ACFSJE_16220</name>
</gene>
<dbReference type="PROSITE" id="PS51186">
    <property type="entry name" value="GNAT"/>
    <property type="match status" value="1"/>
</dbReference>
<keyword evidence="2" id="KW-0012">Acyltransferase</keyword>
<evidence type="ECO:0000313" key="3">
    <source>
        <dbReference type="Proteomes" id="UP001597342"/>
    </source>
</evidence>
<evidence type="ECO:0000313" key="2">
    <source>
        <dbReference type="EMBL" id="MFD2101337.1"/>
    </source>
</evidence>
<accession>A0ABW4Y0N8</accession>
<dbReference type="Pfam" id="PF00583">
    <property type="entry name" value="Acetyltransf_1"/>
    <property type="match status" value="1"/>
</dbReference>
<keyword evidence="3" id="KW-1185">Reference proteome</keyword>
<name>A0ABW4Y0N8_9FLAO</name>
<sequence length="165" mass="18661">MTNIIPVKTASEVKITADLAATIWMEHYISIIGEGQVTYMLEKFQSALAIQDQMEKGIQYCLLKFNEAFVGYFSFTINEDFLFLSKLYVLKSARGNGIAKTALAYIESKAKENAIPKIQLTVNKYNSNSITAYEKMGFINVDSIVQDIGNGYVMDDYVLEKKMIY</sequence>
<dbReference type="Proteomes" id="UP001597342">
    <property type="component" value="Unassembled WGS sequence"/>
</dbReference>
<dbReference type="RefSeq" id="WP_379831915.1">
    <property type="nucleotide sequence ID" value="NZ_JBHUHU010000005.1"/>
</dbReference>